<dbReference type="SUPFAM" id="SSF56112">
    <property type="entry name" value="Protein kinase-like (PK-like)"/>
    <property type="match status" value="1"/>
</dbReference>
<dbReference type="Gene3D" id="3.90.1200.10">
    <property type="match status" value="1"/>
</dbReference>
<dbReference type="Gene3D" id="3.30.200.20">
    <property type="entry name" value="Phosphorylase Kinase, domain 1"/>
    <property type="match status" value="1"/>
</dbReference>
<evidence type="ECO:0000313" key="4">
    <source>
        <dbReference type="Proteomes" id="UP000245887"/>
    </source>
</evidence>
<dbReference type="Proteomes" id="UP000245887">
    <property type="component" value="Unassembled WGS sequence"/>
</dbReference>
<gene>
    <name evidence="3" type="ORF">C8D92_10429</name>
</gene>
<name>A0A2U1CX62_9GAMM</name>
<protein>
    <submittedName>
        <fullName evidence="3">Fructosamine-3-kinase</fullName>
    </submittedName>
</protein>
<sequence>MIPEMADCANAALASVTLGTMSMFRKTNDTPHSDALLCEAEGLEALRQALSQAGESRLKVPRVYDADEQSMTLDAIASRPGNDAQMRAFGDGLAALHSVTAESSGWRNDNYIGLSPQPNRWSNDWGTFFTVDRLGFQVGLIRDGRVRQRFESVLKEQHARLVDWLNERCERPSLLHGDLWQGNVLFDGDSPWLIDPAVYQGDREADLAMTEMFGGFSPAFYDAYDRAIGITRDYRTKKAIYNLYHYLNHYNLFGGGYLGGCERGFEVIRAL</sequence>
<proteinExistence type="inferred from homology"/>
<dbReference type="EMBL" id="QEKQ01000004">
    <property type="protein sequence ID" value="PVY76798.1"/>
    <property type="molecule type" value="Genomic_DNA"/>
</dbReference>
<dbReference type="AlphaFoldDB" id="A0A2U1CX62"/>
<reference evidence="3 4" key="1">
    <citation type="submission" date="2018-04" db="EMBL/GenBank/DDBJ databases">
        <title>Genomic Encyclopedia of Type Strains, Phase IV (KMG-IV): sequencing the most valuable type-strain genomes for metagenomic binning, comparative biology and taxonomic classification.</title>
        <authorList>
            <person name="Goeker M."/>
        </authorList>
    </citation>
    <scope>NUCLEOTIDE SEQUENCE [LARGE SCALE GENOMIC DNA]</scope>
    <source>
        <strain evidence="3 4">DSM 28688</strain>
    </source>
</reference>
<dbReference type="InterPro" id="IPR011009">
    <property type="entry name" value="Kinase-like_dom_sf"/>
</dbReference>
<evidence type="ECO:0000256" key="2">
    <source>
        <dbReference type="PIRNR" id="PIRNR006221"/>
    </source>
</evidence>
<keyword evidence="2" id="KW-0808">Transferase</keyword>
<evidence type="ECO:0000256" key="1">
    <source>
        <dbReference type="ARBA" id="ARBA00009460"/>
    </source>
</evidence>
<dbReference type="InterPro" id="IPR016477">
    <property type="entry name" value="Fructo-/Ketosamine-3-kinase"/>
</dbReference>
<dbReference type="PANTHER" id="PTHR12149">
    <property type="entry name" value="FRUCTOSAMINE 3 KINASE-RELATED PROTEIN"/>
    <property type="match status" value="1"/>
</dbReference>
<accession>A0A2U1CX62</accession>
<dbReference type="Pfam" id="PF03881">
    <property type="entry name" value="Fructosamin_kin"/>
    <property type="match status" value="1"/>
</dbReference>
<dbReference type="PIRSF" id="PIRSF006221">
    <property type="entry name" value="Ketosamine-3-kinase"/>
    <property type="match status" value="1"/>
</dbReference>
<comment type="similarity">
    <text evidence="1 2">Belongs to the fructosamine kinase family.</text>
</comment>
<dbReference type="GO" id="GO:0016301">
    <property type="term" value="F:kinase activity"/>
    <property type="evidence" value="ECO:0007669"/>
    <property type="project" value="UniProtKB-UniRule"/>
</dbReference>
<organism evidence="3 4">
    <name type="scientific">Tamilnaduibacter salinus</name>
    <dbReference type="NCBI Taxonomy" id="1484056"/>
    <lineage>
        <taxon>Bacteria</taxon>
        <taxon>Pseudomonadati</taxon>
        <taxon>Pseudomonadota</taxon>
        <taxon>Gammaproteobacteria</taxon>
        <taxon>Pseudomonadales</taxon>
        <taxon>Marinobacteraceae</taxon>
        <taxon>Tamilnaduibacter</taxon>
    </lineage>
</organism>
<comment type="caution">
    <text evidence="3">The sequence shown here is derived from an EMBL/GenBank/DDBJ whole genome shotgun (WGS) entry which is preliminary data.</text>
</comment>
<evidence type="ECO:0000313" key="3">
    <source>
        <dbReference type="EMBL" id="PVY76798.1"/>
    </source>
</evidence>
<keyword evidence="2 3" id="KW-0418">Kinase</keyword>
<dbReference type="PANTHER" id="PTHR12149:SF8">
    <property type="entry name" value="PROTEIN-RIBULOSAMINE 3-KINASE"/>
    <property type="match status" value="1"/>
</dbReference>